<evidence type="ECO:0000259" key="2">
    <source>
        <dbReference type="PROSITE" id="PS50011"/>
    </source>
</evidence>
<feature type="region of interest" description="Disordered" evidence="1">
    <location>
        <begin position="443"/>
        <end position="470"/>
    </location>
</feature>
<dbReference type="SUPFAM" id="SSF56112">
    <property type="entry name" value="Protein kinase-like (PK-like)"/>
    <property type="match status" value="1"/>
</dbReference>
<dbReference type="InterPro" id="IPR001245">
    <property type="entry name" value="Ser-Thr/Tyr_kinase_cat_dom"/>
</dbReference>
<feature type="compositionally biased region" description="Low complexity" evidence="1">
    <location>
        <begin position="381"/>
        <end position="393"/>
    </location>
</feature>
<protein>
    <recommendedName>
        <fullName evidence="2">Protein kinase domain-containing protein</fullName>
    </recommendedName>
</protein>
<accession>A0A835WUZ9</accession>
<name>A0A835WUZ9_9CHLO</name>
<dbReference type="Gene3D" id="1.10.510.10">
    <property type="entry name" value="Transferase(Phosphotransferase) domain 1"/>
    <property type="match status" value="1"/>
</dbReference>
<evidence type="ECO:0000313" key="4">
    <source>
        <dbReference type="Proteomes" id="UP000613740"/>
    </source>
</evidence>
<dbReference type="GO" id="GO:0004674">
    <property type="term" value="F:protein serine/threonine kinase activity"/>
    <property type="evidence" value="ECO:0007669"/>
    <property type="project" value="TreeGrafter"/>
</dbReference>
<feature type="region of interest" description="Disordered" evidence="1">
    <location>
        <begin position="375"/>
        <end position="409"/>
    </location>
</feature>
<sequence>MPLPPQPASVLPVISGANADGPALPPTCAARSTRAAPTWLASTQALLSDVHDMVWQPVSAAGAAQAVGLWTGTWCGRPVALKLSTLESISAAVLRAHLANTSAVAAGSKVSDGGSAAACTAATAAATEAAVAMLRPLIKSAAVVHRNLMRVYDIRLAPLGEAPAGPVASSGSYTPRHLCDITIARSHLPAAPPHIITPPVHEGGLPLLQRGQAGEPRAAVAAVAATAAAGACCAPAPAADTASGLYQLAEQQTELLPTAAATLPESFKVGGTCGPGAAGTQPGEVAAGYNMNTTEVLASPGEGGIAMSSLLFSSFGKTLGPQETVVDWREAPLAAVAAATTAAAQTRSSTEVGAAAGAEARAVEARAFGKAVSMAAPQTPPANGASPAGASPAVNDGPQQQGPTAHQAVGHSMRIVEAGSPTLMDGARVAVGAAPGVTALNSVRLLPHTPPPSPPPPPLRPPGHRPSEAAEPRGCALVVVMEYCDQGDLRTMACSPSSPFRASRAWTLHAARRALLRTAREVASALATLHAAGIVHGALWPSNVLLARSSADRRGFSVRVADAGSESLAAATAANPLASTARAACMALLAPELLALGAPVSSAAADVYAFGMLLVGPVLMGVARGELRPEWPMQQHAHLAPLFAACIAHKPEQRPTFEQVHVEITSLEKQVKAERRAVLAAATAAAP</sequence>
<dbReference type="EMBL" id="JAEHOD010000001">
    <property type="protein sequence ID" value="KAG2454512.1"/>
    <property type="molecule type" value="Genomic_DNA"/>
</dbReference>
<dbReference type="AlphaFoldDB" id="A0A835WUZ9"/>
<feature type="compositionally biased region" description="Pro residues" evidence="1">
    <location>
        <begin position="448"/>
        <end position="461"/>
    </location>
</feature>
<organism evidence="3 4">
    <name type="scientific">Chlamydomonas schloesseri</name>
    <dbReference type="NCBI Taxonomy" id="2026947"/>
    <lineage>
        <taxon>Eukaryota</taxon>
        <taxon>Viridiplantae</taxon>
        <taxon>Chlorophyta</taxon>
        <taxon>core chlorophytes</taxon>
        <taxon>Chlorophyceae</taxon>
        <taxon>CS clade</taxon>
        <taxon>Chlamydomonadales</taxon>
        <taxon>Chlamydomonadaceae</taxon>
        <taxon>Chlamydomonas</taxon>
    </lineage>
</organism>
<reference evidence="3" key="1">
    <citation type="journal article" date="2020" name="bioRxiv">
        <title>Comparative genomics of Chlamydomonas.</title>
        <authorList>
            <person name="Craig R.J."/>
            <person name="Hasan A.R."/>
            <person name="Ness R.W."/>
            <person name="Keightley P.D."/>
        </authorList>
    </citation>
    <scope>NUCLEOTIDE SEQUENCE</scope>
    <source>
        <strain evidence="3">CCAP 11/173</strain>
    </source>
</reference>
<dbReference type="GO" id="GO:0005524">
    <property type="term" value="F:ATP binding"/>
    <property type="evidence" value="ECO:0007669"/>
    <property type="project" value="InterPro"/>
</dbReference>
<dbReference type="PROSITE" id="PS50011">
    <property type="entry name" value="PROTEIN_KINASE_DOM"/>
    <property type="match status" value="1"/>
</dbReference>
<dbReference type="Pfam" id="PF07714">
    <property type="entry name" value="PK_Tyr_Ser-Thr"/>
    <property type="match status" value="1"/>
</dbReference>
<evidence type="ECO:0000313" key="3">
    <source>
        <dbReference type="EMBL" id="KAG2454512.1"/>
    </source>
</evidence>
<dbReference type="PANTHER" id="PTHR44329:SF214">
    <property type="entry name" value="PROTEIN KINASE DOMAIN-CONTAINING PROTEIN"/>
    <property type="match status" value="1"/>
</dbReference>
<proteinExistence type="predicted"/>
<evidence type="ECO:0000256" key="1">
    <source>
        <dbReference type="SAM" id="MobiDB-lite"/>
    </source>
</evidence>
<dbReference type="InterPro" id="IPR000719">
    <property type="entry name" value="Prot_kinase_dom"/>
</dbReference>
<dbReference type="Proteomes" id="UP000613740">
    <property type="component" value="Unassembled WGS sequence"/>
</dbReference>
<gene>
    <name evidence="3" type="ORF">HYH02_000359</name>
</gene>
<dbReference type="InterPro" id="IPR051681">
    <property type="entry name" value="Ser/Thr_Kinases-Pseudokinases"/>
</dbReference>
<comment type="caution">
    <text evidence="3">The sequence shown here is derived from an EMBL/GenBank/DDBJ whole genome shotgun (WGS) entry which is preliminary data.</text>
</comment>
<keyword evidence="4" id="KW-1185">Reference proteome</keyword>
<dbReference type="PANTHER" id="PTHR44329">
    <property type="entry name" value="SERINE/THREONINE-PROTEIN KINASE TNNI3K-RELATED"/>
    <property type="match status" value="1"/>
</dbReference>
<dbReference type="SMART" id="SM00220">
    <property type="entry name" value="S_TKc"/>
    <property type="match status" value="1"/>
</dbReference>
<feature type="domain" description="Protein kinase" evidence="2">
    <location>
        <begin position="346"/>
        <end position="664"/>
    </location>
</feature>
<dbReference type="InterPro" id="IPR011009">
    <property type="entry name" value="Kinase-like_dom_sf"/>
</dbReference>
<dbReference type="OrthoDB" id="547933at2759"/>